<proteinExistence type="predicted"/>
<dbReference type="EMBL" id="CP029077">
    <property type="protein sequence ID" value="QED23238.1"/>
    <property type="molecule type" value="Genomic_DNA"/>
</dbReference>
<evidence type="ECO:0000313" key="2">
    <source>
        <dbReference type="Proteomes" id="UP000321934"/>
    </source>
</evidence>
<accession>A0A5B8XD04</accession>
<organism evidence="1 2">
    <name type="scientific">Candidatus Deianiraea vastatrix</name>
    <dbReference type="NCBI Taxonomy" id="2163644"/>
    <lineage>
        <taxon>Bacteria</taxon>
        <taxon>Pseudomonadati</taxon>
        <taxon>Pseudomonadota</taxon>
        <taxon>Alphaproteobacteria</taxon>
        <taxon>Rickettsiales</taxon>
        <taxon>Candidatus Deianiraeaceae</taxon>
        <taxon>Candidatus Deianiraea</taxon>
    </lineage>
</organism>
<name>A0A5B8XD04_9RICK</name>
<gene>
    <name evidence="1" type="ORF">Deia_00438</name>
</gene>
<dbReference type="AlphaFoldDB" id="A0A5B8XD04"/>
<reference evidence="1 2" key="1">
    <citation type="journal article" date="2019" name="ISME J.">
        <title>Deianiraea, an extracellular bacterium associated with the ciliate Paramecium, suggests an alternative scenario for the evolution of Rickettsiales.</title>
        <authorList>
            <person name="Castelli M."/>
            <person name="Sabaneyeva E."/>
            <person name="Lanzoni O."/>
            <person name="Lebedeva N."/>
            <person name="Floriano A.M."/>
            <person name="Gaiarsa S."/>
            <person name="Benken K."/>
            <person name="Modeo L."/>
            <person name="Bandi C."/>
            <person name="Potekhin A."/>
            <person name="Sassera D."/>
            <person name="Petroni G."/>
        </authorList>
    </citation>
    <scope>NUCLEOTIDE SEQUENCE [LARGE SCALE GENOMIC DNA]</scope>
    <source>
        <strain evidence="1">CyL4-1</strain>
    </source>
</reference>
<protein>
    <submittedName>
        <fullName evidence="1">Uncharacterized protein</fullName>
    </submittedName>
</protein>
<keyword evidence="2" id="KW-1185">Reference proteome</keyword>
<sequence>MSKFINFLNIFYNSIREEYKNEKDIHSLPQKIALQFAHYLINHLQQMPTLLNQQILNKIATEGFNFFSAILGLH</sequence>
<dbReference type="Proteomes" id="UP000321934">
    <property type="component" value="Chromosome"/>
</dbReference>
<dbReference type="RefSeq" id="WP_146820524.1">
    <property type="nucleotide sequence ID" value="NZ_CP029077.1"/>
</dbReference>
<evidence type="ECO:0000313" key="1">
    <source>
        <dbReference type="EMBL" id="QED23238.1"/>
    </source>
</evidence>